<evidence type="ECO:0000313" key="2">
    <source>
        <dbReference type="Proteomes" id="UP000184114"/>
    </source>
</evidence>
<accession>A0A1M4S609</accession>
<reference evidence="2" key="1">
    <citation type="submission" date="2016-11" db="EMBL/GenBank/DDBJ databases">
        <authorList>
            <person name="Varghese N."/>
            <person name="Submissions S."/>
        </authorList>
    </citation>
    <scope>NUCLEOTIDE SEQUENCE [LARGE SCALE GENOMIC DNA]</scope>
    <source>
        <strain evidence="2">DSM 18095</strain>
    </source>
</reference>
<keyword evidence="2" id="KW-1185">Reference proteome</keyword>
<evidence type="ECO:0000313" key="1">
    <source>
        <dbReference type="EMBL" id="SHE27643.1"/>
    </source>
</evidence>
<organism evidence="1 2">
    <name type="scientific">Tissierella praeacuta DSM 18095</name>
    <dbReference type="NCBI Taxonomy" id="1123404"/>
    <lineage>
        <taxon>Bacteria</taxon>
        <taxon>Bacillati</taxon>
        <taxon>Bacillota</taxon>
        <taxon>Tissierellia</taxon>
        <taxon>Tissierellales</taxon>
        <taxon>Tissierellaceae</taxon>
        <taxon>Tissierella</taxon>
    </lineage>
</organism>
<dbReference type="AlphaFoldDB" id="A0A1M4S609"/>
<proteinExistence type="predicted"/>
<name>A0A1M4S609_9FIRM</name>
<gene>
    <name evidence="1" type="ORF">SAMN02745784_00074</name>
</gene>
<dbReference type="EMBL" id="FQTY01000001">
    <property type="protein sequence ID" value="SHE27643.1"/>
    <property type="molecule type" value="Genomic_DNA"/>
</dbReference>
<dbReference type="Proteomes" id="UP000184114">
    <property type="component" value="Unassembled WGS sequence"/>
</dbReference>
<protein>
    <submittedName>
        <fullName evidence="1">Uncharacterized protein</fullName>
    </submittedName>
</protein>
<sequence length="68" mass="7820">MAMPAFTVEDDSYSIESRYAQWLIDLDEEQIKALSIEEAKVLFEKGFSVKANNYIEDEIRLALDGLVF</sequence>